<comment type="caution">
    <text evidence="1">The sequence shown here is derived from an EMBL/GenBank/DDBJ whole genome shotgun (WGS) entry which is preliminary data.</text>
</comment>
<organism evidence="1 2">
    <name type="scientific">Clonorchis sinensis</name>
    <name type="common">Chinese liver fluke</name>
    <dbReference type="NCBI Taxonomy" id="79923"/>
    <lineage>
        <taxon>Eukaryota</taxon>
        <taxon>Metazoa</taxon>
        <taxon>Spiralia</taxon>
        <taxon>Lophotrochozoa</taxon>
        <taxon>Platyhelminthes</taxon>
        <taxon>Trematoda</taxon>
        <taxon>Digenea</taxon>
        <taxon>Opisthorchiida</taxon>
        <taxon>Opisthorchiata</taxon>
        <taxon>Opisthorchiidae</taxon>
        <taxon>Clonorchis</taxon>
    </lineage>
</organism>
<dbReference type="InParanoid" id="A0A3R7CKE2"/>
<dbReference type="AlphaFoldDB" id="A0A3R7CKE2"/>
<sequence>MEASVHFRLAAFSDARNLRDVQSRMTASLAEIQLPRRLRNLFLITEVIPYIQNIIFIIPGTLAVTPGQHYSIPALVLPSGGMTARRRRVVAAEQLLLLLLLLLLLY</sequence>
<dbReference type="Proteomes" id="UP000286415">
    <property type="component" value="Unassembled WGS sequence"/>
</dbReference>
<gene>
    <name evidence="1" type="ORF">CSKR_101661</name>
</gene>
<name>A0A3R7CKE2_CLOSI</name>
<reference evidence="1 2" key="2">
    <citation type="journal article" date="2021" name="Genomics">
        <title>High-quality reference genome for Clonorchis sinensis.</title>
        <authorList>
            <person name="Young N.D."/>
            <person name="Stroehlein A.J."/>
            <person name="Kinkar L."/>
            <person name="Wang T."/>
            <person name="Sohn W.M."/>
            <person name="Chang B.C.H."/>
            <person name="Kaur P."/>
            <person name="Weisz D."/>
            <person name="Dudchenko O."/>
            <person name="Aiden E.L."/>
            <person name="Korhonen P.K."/>
            <person name="Gasser R.B."/>
        </authorList>
    </citation>
    <scope>NUCLEOTIDE SEQUENCE [LARGE SCALE GENOMIC DNA]</scope>
    <source>
        <strain evidence="1">Cs-k2</strain>
    </source>
</reference>
<accession>A0A3R7CKE2</accession>
<evidence type="ECO:0000313" key="1">
    <source>
        <dbReference type="EMBL" id="KAG5444171.1"/>
    </source>
</evidence>
<dbReference type="EMBL" id="NIRI02000056">
    <property type="protein sequence ID" value="KAG5444171.1"/>
    <property type="molecule type" value="Genomic_DNA"/>
</dbReference>
<evidence type="ECO:0000313" key="2">
    <source>
        <dbReference type="Proteomes" id="UP000286415"/>
    </source>
</evidence>
<protein>
    <submittedName>
        <fullName evidence="1">Uncharacterized protein</fullName>
    </submittedName>
</protein>
<proteinExistence type="predicted"/>
<keyword evidence="2" id="KW-1185">Reference proteome</keyword>
<reference evidence="1 2" key="1">
    <citation type="journal article" date="2018" name="Biotechnol. Adv.">
        <title>Improved genomic resources and new bioinformatic workflow for the carcinogenic parasite Clonorchis sinensis: Biotechnological implications.</title>
        <authorList>
            <person name="Wang D."/>
            <person name="Korhonen P.K."/>
            <person name="Gasser R.B."/>
            <person name="Young N.D."/>
        </authorList>
    </citation>
    <scope>NUCLEOTIDE SEQUENCE [LARGE SCALE GENOMIC DNA]</scope>
    <source>
        <strain evidence="1">Cs-k2</strain>
    </source>
</reference>